<feature type="chain" id="PRO_5014867757" evidence="2">
    <location>
        <begin position="25"/>
        <end position="366"/>
    </location>
</feature>
<comment type="similarity">
    <text evidence="1">Belongs to the membrane fusion protein (MFP) (TC 8.A.1) family.</text>
</comment>
<dbReference type="Pfam" id="PF25954">
    <property type="entry name" value="Beta-barrel_RND_2"/>
    <property type="match status" value="1"/>
</dbReference>
<dbReference type="InterPro" id="IPR006143">
    <property type="entry name" value="RND_pump_MFP"/>
</dbReference>
<comment type="caution">
    <text evidence="6">The sequence shown here is derived from an EMBL/GenBank/DDBJ whole genome shotgun (WGS) entry which is preliminary data.</text>
</comment>
<dbReference type="InterPro" id="IPR058637">
    <property type="entry name" value="YknX-like_C"/>
</dbReference>
<evidence type="ECO:0000259" key="5">
    <source>
        <dbReference type="Pfam" id="PF25989"/>
    </source>
</evidence>
<dbReference type="InterPro" id="IPR058647">
    <property type="entry name" value="BSH_CzcB-like"/>
</dbReference>
<evidence type="ECO:0000313" key="6">
    <source>
        <dbReference type="EMBL" id="MAH63031.1"/>
    </source>
</evidence>
<name>A0A2D6YIM9_9DELT</name>
<dbReference type="PANTHER" id="PTHR30469:SF15">
    <property type="entry name" value="HLYD FAMILY OF SECRETION PROTEINS"/>
    <property type="match status" value="1"/>
</dbReference>
<reference evidence="7" key="1">
    <citation type="submission" date="2017-09" db="EMBL/GenBank/DDBJ databases">
        <title>The Reconstruction of 2,631 Draft Metagenome-Assembled Genomes from the Global Oceans.</title>
        <authorList>
            <person name="Tully B.J."/>
            <person name="Graham E.D."/>
            <person name="Heidelberg J.F."/>
        </authorList>
    </citation>
    <scope>NUCLEOTIDE SEQUENCE [LARGE SCALE GENOMIC DNA]</scope>
</reference>
<dbReference type="Gene3D" id="1.10.287.470">
    <property type="entry name" value="Helix hairpin bin"/>
    <property type="match status" value="1"/>
</dbReference>
<dbReference type="InterPro" id="IPR058792">
    <property type="entry name" value="Beta-barrel_RND_2"/>
</dbReference>
<dbReference type="FunFam" id="2.40.30.170:FF:000010">
    <property type="entry name" value="Efflux RND transporter periplasmic adaptor subunit"/>
    <property type="match status" value="1"/>
</dbReference>
<dbReference type="GO" id="GO:1990281">
    <property type="term" value="C:efflux pump complex"/>
    <property type="evidence" value="ECO:0007669"/>
    <property type="project" value="TreeGrafter"/>
</dbReference>
<evidence type="ECO:0000313" key="7">
    <source>
        <dbReference type="Proteomes" id="UP000226525"/>
    </source>
</evidence>
<dbReference type="PROSITE" id="PS51257">
    <property type="entry name" value="PROKAR_LIPOPROTEIN"/>
    <property type="match status" value="1"/>
</dbReference>
<dbReference type="Gene3D" id="2.40.30.170">
    <property type="match status" value="1"/>
</dbReference>
<feature type="signal peptide" evidence="2">
    <location>
        <begin position="1"/>
        <end position="24"/>
    </location>
</feature>
<dbReference type="GO" id="GO:0015562">
    <property type="term" value="F:efflux transmembrane transporter activity"/>
    <property type="evidence" value="ECO:0007669"/>
    <property type="project" value="TreeGrafter"/>
</dbReference>
<accession>A0A2D6YIM9</accession>
<dbReference type="PANTHER" id="PTHR30469">
    <property type="entry name" value="MULTIDRUG RESISTANCE PROTEIN MDTA"/>
    <property type="match status" value="1"/>
</dbReference>
<dbReference type="Pfam" id="PF25973">
    <property type="entry name" value="BSH_CzcB"/>
    <property type="match status" value="1"/>
</dbReference>
<keyword evidence="2" id="KW-0732">Signal</keyword>
<sequence>MSKNLHRNTLKLLGIILVSGLITACEKPDEQPDTQEFAKQAAPRVEAPAPPKRVNVATLTLVPQSLQHKIEFVGKLLPNDRVDVHNELAGVVEKVKFEEGEQVSKGRVLAHISTKELTVRRDMAKADFQLAEINYHRNLKLDRKQLIARSILDQSRTQQQIAKYNWDLAEVQLQKSLVKAPISGVVKVRAVEPGEYLKVGMKLSEILDLRKMRVELDVPELDIAKLRKEQAVKIELYAEPGQTYDGKIYRIGVEADPQTRSFPVEVQMANPKQRLRSGMLAKVSIDLGMSKNQVVIPRNAIIEGELERVVFVASDGKAKRRVIETGISEDNRVQVISGLEHGESLIVEGQTRLINNEPINITRSDS</sequence>
<evidence type="ECO:0000259" key="3">
    <source>
        <dbReference type="Pfam" id="PF25954"/>
    </source>
</evidence>
<evidence type="ECO:0000256" key="1">
    <source>
        <dbReference type="ARBA" id="ARBA00009477"/>
    </source>
</evidence>
<feature type="domain" description="YknX-like C-terminal permuted SH3-like" evidence="5">
    <location>
        <begin position="294"/>
        <end position="355"/>
    </location>
</feature>
<feature type="domain" description="CzcB-like barrel-sandwich hybrid" evidence="4">
    <location>
        <begin position="82"/>
        <end position="203"/>
    </location>
</feature>
<dbReference type="Gene3D" id="2.40.50.100">
    <property type="match status" value="1"/>
</dbReference>
<dbReference type="Pfam" id="PF25989">
    <property type="entry name" value="YknX_C"/>
    <property type="match status" value="1"/>
</dbReference>
<organism evidence="6 7">
    <name type="scientific">SAR324 cluster bacterium</name>
    <dbReference type="NCBI Taxonomy" id="2024889"/>
    <lineage>
        <taxon>Bacteria</taxon>
        <taxon>Deltaproteobacteria</taxon>
        <taxon>SAR324 cluster</taxon>
    </lineage>
</organism>
<dbReference type="SUPFAM" id="SSF111369">
    <property type="entry name" value="HlyD-like secretion proteins"/>
    <property type="match status" value="1"/>
</dbReference>
<dbReference type="Gene3D" id="2.40.420.20">
    <property type="match status" value="1"/>
</dbReference>
<dbReference type="AlphaFoldDB" id="A0A2D6YIM9"/>
<dbReference type="EMBL" id="NZEX01000071">
    <property type="protein sequence ID" value="MAH63031.1"/>
    <property type="molecule type" value="Genomic_DNA"/>
</dbReference>
<evidence type="ECO:0000259" key="4">
    <source>
        <dbReference type="Pfam" id="PF25973"/>
    </source>
</evidence>
<protein>
    <submittedName>
        <fullName evidence="6">Uncharacterized protein</fullName>
    </submittedName>
</protein>
<dbReference type="NCBIfam" id="TIGR01730">
    <property type="entry name" value="RND_mfp"/>
    <property type="match status" value="1"/>
</dbReference>
<gene>
    <name evidence="6" type="ORF">CMN54_06225</name>
</gene>
<feature type="domain" description="CusB-like beta-barrel" evidence="3">
    <location>
        <begin position="214"/>
        <end position="285"/>
    </location>
</feature>
<proteinExistence type="inferred from homology"/>
<dbReference type="Proteomes" id="UP000226525">
    <property type="component" value="Unassembled WGS sequence"/>
</dbReference>
<evidence type="ECO:0000256" key="2">
    <source>
        <dbReference type="SAM" id="SignalP"/>
    </source>
</evidence>